<evidence type="ECO:0000256" key="1">
    <source>
        <dbReference type="SAM" id="MobiDB-lite"/>
    </source>
</evidence>
<dbReference type="RefSeq" id="WP_203988371.1">
    <property type="nucleotide sequence ID" value="NZ_BOPG01000009.1"/>
</dbReference>
<comment type="caution">
    <text evidence="2">The sequence shown here is derived from an EMBL/GenBank/DDBJ whole genome shotgun (WGS) entry which is preliminary data.</text>
</comment>
<sequence length="122" mass="13324">MSVPNGFSSPFFSLDQHLHDEVLAHRAKVFTALSQHSDPALREIGRLLASGTVSPHQLLDDPQHAETLRRSAQKLTELDPEELRQQLFGPNGVPHLEEAGPASRSDYTDPDNGAGGVPAIRR</sequence>
<keyword evidence="3" id="KW-1185">Reference proteome</keyword>
<evidence type="ECO:0000313" key="3">
    <source>
        <dbReference type="Proteomes" id="UP000612585"/>
    </source>
</evidence>
<gene>
    <name evidence="2" type="ORF">Vau01_013750</name>
</gene>
<accession>A0A8J4DXF2</accession>
<name>A0A8J4DXF2_9ACTN</name>
<feature type="region of interest" description="Disordered" evidence="1">
    <location>
        <begin position="87"/>
        <end position="122"/>
    </location>
</feature>
<proteinExistence type="predicted"/>
<dbReference type="AlphaFoldDB" id="A0A8J4DXF2"/>
<dbReference type="EMBL" id="BOPG01000009">
    <property type="protein sequence ID" value="GIJ53859.1"/>
    <property type="molecule type" value="Genomic_DNA"/>
</dbReference>
<evidence type="ECO:0000313" key="2">
    <source>
        <dbReference type="EMBL" id="GIJ53859.1"/>
    </source>
</evidence>
<protein>
    <submittedName>
        <fullName evidence="2">Uncharacterized protein</fullName>
    </submittedName>
</protein>
<dbReference type="Proteomes" id="UP000612585">
    <property type="component" value="Unassembled WGS sequence"/>
</dbReference>
<reference evidence="2" key="1">
    <citation type="submission" date="2021-01" db="EMBL/GenBank/DDBJ databases">
        <title>Whole genome shotgun sequence of Virgisporangium aurantiacum NBRC 16421.</title>
        <authorList>
            <person name="Komaki H."/>
            <person name="Tamura T."/>
        </authorList>
    </citation>
    <scope>NUCLEOTIDE SEQUENCE</scope>
    <source>
        <strain evidence="2">NBRC 16421</strain>
    </source>
</reference>
<organism evidence="2 3">
    <name type="scientific">Virgisporangium aurantiacum</name>
    <dbReference type="NCBI Taxonomy" id="175570"/>
    <lineage>
        <taxon>Bacteria</taxon>
        <taxon>Bacillati</taxon>
        <taxon>Actinomycetota</taxon>
        <taxon>Actinomycetes</taxon>
        <taxon>Micromonosporales</taxon>
        <taxon>Micromonosporaceae</taxon>
        <taxon>Virgisporangium</taxon>
    </lineage>
</organism>